<feature type="transmembrane region" description="Helical" evidence="5">
    <location>
        <begin position="53"/>
        <end position="73"/>
    </location>
</feature>
<feature type="transmembrane region" description="Helical" evidence="5">
    <location>
        <begin position="195"/>
        <end position="216"/>
    </location>
</feature>
<keyword evidence="2 5" id="KW-0812">Transmembrane</keyword>
<name>A0ABR1L6G8_9PEZI</name>
<evidence type="ECO:0000256" key="2">
    <source>
        <dbReference type="ARBA" id="ARBA00022692"/>
    </source>
</evidence>
<dbReference type="PANTHER" id="PTHR43341:SF37">
    <property type="entry name" value="AMINO ACID TRANSPORTER (EUROFUNG)"/>
    <property type="match status" value="1"/>
</dbReference>
<keyword evidence="3 5" id="KW-1133">Transmembrane helix</keyword>
<comment type="subcellular location">
    <subcellularLocation>
        <location evidence="1">Membrane</location>
        <topology evidence="1">Multi-pass membrane protein</topology>
    </subcellularLocation>
</comment>
<dbReference type="Proteomes" id="UP001360953">
    <property type="component" value="Unassembled WGS sequence"/>
</dbReference>
<organism evidence="7 8">
    <name type="scientific">Phyllosticta citribraziliensis</name>
    <dbReference type="NCBI Taxonomy" id="989973"/>
    <lineage>
        <taxon>Eukaryota</taxon>
        <taxon>Fungi</taxon>
        <taxon>Dikarya</taxon>
        <taxon>Ascomycota</taxon>
        <taxon>Pezizomycotina</taxon>
        <taxon>Dothideomycetes</taxon>
        <taxon>Dothideomycetes incertae sedis</taxon>
        <taxon>Botryosphaeriales</taxon>
        <taxon>Phyllostictaceae</taxon>
        <taxon>Phyllosticta</taxon>
    </lineage>
</organism>
<feature type="transmembrane region" description="Helical" evidence="5">
    <location>
        <begin position="328"/>
        <end position="348"/>
    </location>
</feature>
<evidence type="ECO:0000256" key="4">
    <source>
        <dbReference type="ARBA" id="ARBA00023136"/>
    </source>
</evidence>
<protein>
    <submittedName>
        <fullName evidence="7">AAT family amino acid transporter</fullName>
    </submittedName>
</protein>
<dbReference type="EMBL" id="JBBPEH010000013">
    <property type="protein sequence ID" value="KAK7530828.1"/>
    <property type="molecule type" value="Genomic_DNA"/>
</dbReference>
<feature type="transmembrane region" description="Helical" evidence="5">
    <location>
        <begin position="484"/>
        <end position="505"/>
    </location>
</feature>
<reference evidence="7 8" key="1">
    <citation type="submission" date="2024-04" db="EMBL/GenBank/DDBJ databases">
        <title>Phyllosticta paracitricarpa is synonymous to the EU quarantine fungus P. citricarpa based on phylogenomic analyses.</title>
        <authorList>
            <consortium name="Lawrence Berkeley National Laboratory"/>
            <person name="Van ingen-buijs V.A."/>
            <person name="Van westerhoven A.C."/>
            <person name="Haridas S."/>
            <person name="Skiadas P."/>
            <person name="Martin F."/>
            <person name="Groenewald J.Z."/>
            <person name="Crous P.W."/>
            <person name="Seidl M.F."/>
        </authorList>
    </citation>
    <scope>NUCLEOTIDE SEQUENCE [LARGE SCALE GENOMIC DNA]</scope>
    <source>
        <strain evidence="7 8">CPC 17464</strain>
    </source>
</reference>
<dbReference type="RefSeq" id="XP_066650901.1">
    <property type="nucleotide sequence ID" value="XM_066803845.1"/>
</dbReference>
<dbReference type="PANTHER" id="PTHR43341">
    <property type="entry name" value="AMINO ACID PERMEASE"/>
    <property type="match status" value="1"/>
</dbReference>
<dbReference type="InterPro" id="IPR004841">
    <property type="entry name" value="AA-permease/SLC12A_dom"/>
</dbReference>
<evidence type="ECO:0000313" key="8">
    <source>
        <dbReference type="Proteomes" id="UP001360953"/>
    </source>
</evidence>
<evidence type="ECO:0000259" key="6">
    <source>
        <dbReference type="Pfam" id="PF00324"/>
    </source>
</evidence>
<evidence type="ECO:0000313" key="7">
    <source>
        <dbReference type="EMBL" id="KAK7530828.1"/>
    </source>
</evidence>
<comment type="caution">
    <text evidence="7">The sequence shown here is derived from an EMBL/GenBank/DDBJ whole genome shotgun (WGS) entry which is preliminary data.</text>
</comment>
<evidence type="ECO:0000256" key="1">
    <source>
        <dbReference type="ARBA" id="ARBA00004141"/>
    </source>
</evidence>
<feature type="transmembrane region" description="Helical" evidence="5">
    <location>
        <begin position="454"/>
        <end position="472"/>
    </location>
</feature>
<evidence type="ECO:0000256" key="3">
    <source>
        <dbReference type="ARBA" id="ARBA00022989"/>
    </source>
</evidence>
<feature type="transmembrane region" description="Helical" evidence="5">
    <location>
        <begin position="275"/>
        <end position="296"/>
    </location>
</feature>
<feature type="transmembrane region" description="Helical" evidence="5">
    <location>
        <begin position="398"/>
        <end position="421"/>
    </location>
</feature>
<dbReference type="GeneID" id="92036751"/>
<dbReference type="Gene3D" id="1.20.1740.10">
    <property type="entry name" value="Amino acid/polyamine transporter I"/>
    <property type="match status" value="1"/>
</dbReference>
<feature type="transmembrane region" description="Helical" evidence="5">
    <location>
        <begin position="79"/>
        <end position="100"/>
    </location>
</feature>
<evidence type="ECO:0000256" key="5">
    <source>
        <dbReference type="SAM" id="Phobius"/>
    </source>
</evidence>
<proteinExistence type="predicted"/>
<feature type="transmembrane region" description="Helical" evidence="5">
    <location>
        <begin position="375"/>
        <end position="392"/>
    </location>
</feature>
<dbReference type="Pfam" id="PF00324">
    <property type="entry name" value="AA_permease"/>
    <property type="match status" value="1"/>
</dbReference>
<sequence length="552" mass="59320">MADDSDFEKASATKAYSADSIKEGEILADGPEYAGASEAHQGQLKRNFKPRHMAMISLGGCLGSGVFVSSGKALRYGSFPGFLIGWVLIAVTMILALRVLSEASILFPTSGSFIDHASRFVDPALGFACGFCLWLAWTVSLASEGAIFSIVVSYWTDAIPVPALMTIYLLVVFFIHAMPNTWFGEFEFIVSTLKVGILLLIIFALIAFLAGAGPTGTTQHYQNFTELDAFPNGYKGIVQSMILAAWAIAGLELIGITNGEASSPRVSLPRAQGLLMTRIIVLLTPAFAFVLMLVPYTSPSLLGTSNAASSPFVVAMNQAGLVRGLPDLINAIIILSLFAIGAEALYLSSRIATAMARMGMFPAFMGKVDKAGRPIWSLATGATIGLVLTYVNCSSGGALMFTWLSSLTSIVFLIDPIVVGVTNLRMRRALALQGDAGLQGRYAYTVRWWPLEPILLILALSFCLVSALYLAVAPMDPAADRVQSFFELFLTAPIFVVAFVGYKLVFRTKLVDPATADLVSGRRAVSEADMLALDAYAALPLWRRVVSYLQMN</sequence>
<dbReference type="PIRSF" id="PIRSF006060">
    <property type="entry name" value="AA_transporter"/>
    <property type="match status" value="1"/>
</dbReference>
<keyword evidence="4 5" id="KW-0472">Membrane</keyword>
<feature type="domain" description="Amino acid permease/ SLC12A" evidence="6">
    <location>
        <begin position="52"/>
        <end position="510"/>
    </location>
</feature>
<gene>
    <name evidence="7" type="ORF">J3D65DRAFT_687445</name>
</gene>
<accession>A0ABR1L6G8</accession>
<keyword evidence="8" id="KW-1185">Reference proteome</keyword>
<dbReference type="InterPro" id="IPR050524">
    <property type="entry name" value="APC_YAT"/>
</dbReference>
<feature type="transmembrane region" description="Helical" evidence="5">
    <location>
        <begin position="159"/>
        <end position="183"/>
    </location>
</feature>